<reference evidence="1 2" key="1">
    <citation type="submission" date="2018-07" db="EMBL/GenBank/DDBJ databases">
        <title>Halomonas montanilacus sp. nov., isolated from Lake Pengyan on Tibetan Plateau.</title>
        <authorList>
            <person name="Lu H."/>
            <person name="Xing P."/>
            <person name="Wu Q."/>
        </authorList>
    </citation>
    <scope>NUCLEOTIDE SEQUENCE [LARGE SCALE GENOMIC DNA]</scope>
    <source>
        <strain evidence="1 2">PYC7W</strain>
    </source>
</reference>
<gene>
    <name evidence="1" type="ORF">DU505_15930</name>
</gene>
<accession>A0A368TXJ4</accession>
<evidence type="ECO:0000313" key="1">
    <source>
        <dbReference type="EMBL" id="RCV87803.1"/>
    </source>
</evidence>
<comment type="caution">
    <text evidence="1">The sequence shown here is derived from an EMBL/GenBank/DDBJ whole genome shotgun (WGS) entry which is preliminary data.</text>
</comment>
<dbReference type="RefSeq" id="WP_114479981.1">
    <property type="nucleotide sequence ID" value="NZ_QPII01000013.1"/>
</dbReference>
<sequence length="304" mass="33347">MTQYPKFPDLLPAAELSLCLSRAFLAPQTGVTLAEVQGPLLDDLRSLVESLPSLETERLDGLSKALVALTDTQQLILGYSRLFLTPPAPAPLNLGAYLDGGLMARSVPSMEALYRRHGLERDRAFRDLPDHLSLHLQWLAWVYSEAMEAREAEKDTTPALTDAAIMLHDFTLPALAGVRRKVTQAAKDETTLPWRLLVELIHEQLTHDLARLEAALPSLAPQAIRPPDRPNAGAMATFETSEAPRERLTCHSCGESFESDPVLAEIRQRLTAAGVSADHLAVCRCCRDDSSAMRPPGAGMKAWQ</sequence>
<dbReference type="Proteomes" id="UP000252405">
    <property type="component" value="Unassembled WGS sequence"/>
</dbReference>
<dbReference type="Gene3D" id="1.10.3480.10">
    <property type="entry name" value="TorD-like"/>
    <property type="match status" value="1"/>
</dbReference>
<organism evidence="1 2">
    <name type="scientific">Billgrantia montanilacus</name>
    <dbReference type="NCBI Taxonomy" id="2282305"/>
    <lineage>
        <taxon>Bacteria</taxon>
        <taxon>Pseudomonadati</taxon>
        <taxon>Pseudomonadota</taxon>
        <taxon>Gammaproteobacteria</taxon>
        <taxon>Oceanospirillales</taxon>
        <taxon>Halomonadaceae</taxon>
        <taxon>Billgrantia</taxon>
    </lineage>
</organism>
<dbReference type="SUPFAM" id="SSF89155">
    <property type="entry name" value="TorD-like"/>
    <property type="match status" value="1"/>
</dbReference>
<protein>
    <submittedName>
        <fullName evidence="1">Uncharacterized protein</fullName>
    </submittedName>
</protein>
<dbReference type="InterPro" id="IPR036411">
    <property type="entry name" value="TorD-like_sf"/>
</dbReference>
<evidence type="ECO:0000313" key="2">
    <source>
        <dbReference type="Proteomes" id="UP000252405"/>
    </source>
</evidence>
<dbReference type="EMBL" id="QPII01000013">
    <property type="protein sequence ID" value="RCV87803.1"/>
    <property type="molecule type" value="Genomic_DNA"/>
</dbReference>
<dbReference type="InterPro" id="IPR020945">
    <property type="entry name" value="DMSO/NO3_reduct_chaperone"/>
</dbReference>
<name>A0A368TXJ4_9GAMM</name>
<proteinExistence type="predicted"/>
<dbReference type="OrthoDB" id="5783841at2"/>
<dbReference type="AlphaFoldDB" id="A0A368TXJ4"/>
<dbReference type="Pfam" id="PF02613">
    <property type="entry name" value="Nitrate_red_del"/>
    <property type="match status" value="1"/>
</dbReference>
<keyword evidence="2" id="KW-1185">Reference proteome</keyword>